<dbReference type="Gene3D" id="2.60.120.10">
    <property type="entry name" value="Jelly Rolls"/>
    <property type="match status" value="1"/>
</dbReference>
<gene>
    <name evidence="1" type="ORF">GCM10011339_10330</name>
</gene>
<reference evidence="2" key="1">
    <citation type="journal article" date="2019" name="Int. J. Syst. Evol. Microbiol.">
        <title>The Global Catalogue of Microorganisms (GCM) 10K type strain sequencing project: providing services to taxonomists for standard genome sequencing and annotation.</title>
        <authorList>
            <consortium name="The Broad Institute Genomics Platform"/>
            <consortium name="The Broad Institute Genome Sequencing Center for Infectious Disease"/>
            <person name="Wu L."/>
            <person name="Ma J."/>
        </authorList>
    </citation>
    <scope>NUCLEOTIDE SEQUENCE [LARGE SCALE GENOMIC DNA]</scope>
    <source>
        <strain evidence="2">CGMCC 1.15407</strain>
    </source>
</reference>
<sequence>MKKLTDLEKLKKMLDNFYKVDMEHYESIEHRIKFFTYRKKDVIRKKGREENEVCFVMEGLVGITLNDRLRRVYPPQYFAMDMASFEKQMDSNHEVVALQPCRVACCSRDNLEMILPHVNGFKILYDRVVGHTDNWEGFWTDIDGLSYKIAWPMVKEKLQAEMGNLTQKQLAQLLNISVRTMARIMTEPEGKKASRTAMVFCKGFPLRTHPKGNVIKGSLDAWRTYFFVALSNITAKTLSEMKMEFLVGRLYPLGNEDLVAWAGRLISLLTAIDVFMYQIPVRERSKYWKEIRTWMDPGLQAQTKGDVPLRGQAYASAIKDLFDEISMDAERADFLLALIGTHVVERDWQFSNYPITTEPELRSYERQRQRFSEGKLCMQLLKIVYHGIWQELKADAGFLETYMEMGTRLVLLSNEILAVDTVVFEDLPHNLVYLKSRVEGKDRKKVVRELVKGYMEEKERMYAYKKQFLSAKRKETDGNLLEFISLVEGQVAGWETWYRKVLTTINKTN</sequence>
<evidence type="ECO:0000313" key="1">
    <source>
        <dbReference type="EMBL" id="GGF24176.1"/>
    </source>
</evidence>
<dbReference type="InterPro" id="IPR014710">
    <property type="entry name" value="RmlC-like_jellyroll"/>
</dbReference>
<evidence type="ECO:0008006" key="3">
    <source>
        <dbReference type="Google" id="ProtNLM"/>
    </source>
</evidence>
<dbReference type="RefSeq" id="WP_137404589.1">
    <property type="nucleotide sequence ID" value="NZ_BMIU01000004.1"/>
</dbReference>
<dbReference type="InterPro" id="IPR000595">
    <property type="entry name" value="cNMP-bd_dom"/>
</dbReference>
<protein>
    <recommendedName>
        <fullName evidence="3">Cyclic nucleotide-binding domain-containing protein</fullName>
    </recommendedName>
</protein>
<dbReference type="SUPFAM" id="SSF51206">
    <property type="entry name" value="cAMP-binding domain-like"/>
    <property type="match status" value="1"/>
</dbReference>
<proteinExistence type="predicted"/>
<dbReference type="CDD" id="cd00038">
    <property type="entry name" value="CAP_ED"/>
    <property type="match status" value="1"/>
</dbReference>
<comment type="caution">
    <text evidence="1">The sequence shown here is derived from an EMBL/GenBank/DDBJ whole genome shotgun (WGS) entry which is preliminary data.</text>
</comment>
<name>A0ABQ1UPU2_9BACT</name>
<dbReference type="Proteomes" id="UP000647339">
    <property type="component" value="Unassembled WGS sequence"/>
</dbReference>
<dbReference type="EMBL" id="BMIU01000004">
    <property type="protein sequence ID" value="GGF24176.1"/>
    <property type="molecule type" value="Genomic_DNA"/>
</dbReference>
<dbReference type="InterPro" id="IPR008949">
    <property type="entry name" value="Isoprenoid_synthase_dom_sf"/>
</dbReference>
<dbReference type="Gene3D" id="1.10.600.10">
    <property type="entry name" value="Farnesyl Diphosphate Synthase"/>
    <property type="match status" value="1"/>
</dbReference>
<evidence type="ECO:0000313" key="2">
    <source>
        <dbReference type="Proteomes" id="UP000647339"/>
    </source>
</evidence>
<dbReference type="InterPro" id="IPR018490">
    <property type="entry name" value="cNMP-bd_dom_sf"/>
</dbReference>
<organism evidence="1 2">
    <name type="scientific">Echinicola rosea</name>
    <dbReference type="NCBI Taxonomy" id="1807691"/>
    <lineage>
        <taxon>Bacteria</taxon>
        <taxon>Pseudomonadati</taxon>
        <taxon>Bacteroidota</taxon>
        <taxon>Cytophagia</taxon>
        <taxon>Cytophagales</taxon>
        <taxon>Cyclobacteriaceae</taxon>
        <taxon>Echinicola</taxon>
    </lineage>
</organism>
<accession>A0ABQ1UPU2</accession>
<keyword evidence="2" id="KW-1185">Reference proteome</keyword>